<dbReference type="InterPro" id="IPR050832">
    <property type="entry name" value="Bact_Acetyltransf"/>
</dbReference>
<dbReference type="PANTHER" id="PTHR43877">
    <property type="entry name" value="AMINOALKYLPHOSPHONATE N-ACETYLTRANSFERASE-RELATED-RELATED"/>
    <property type="match status" value="1"/>
</dbReference>
<gene>
    <name evidence="4" type="ORF">Cme02nite_17530</name>
</gene>
<keyword evidence="5" id="KW-1185">Reference proteome</keyword>
<dbReference type="SUPFAM" id="SSF55729">
    <property type="entry name" value="Acyl-CoA N-acyltransferases (Nat)"/>
    <property type="match status" value="1"/>
</dbReference>
<evidence type="ECO:0000313" key="4">
    <source>
        <dbReference type="EMBL" id="GIG13421.1"/>
    </source>
</evidence>
<dbReference type="Proteomes" id="UP000660339">
    <property type="component" value="Unassembled WGS sequence"/>
</dbReference>
<evidence type="ECO:0000256" key="2">
    <source>
        <dbReference type="ARBA" id="ARBA00023315"/>
    </source>
</evidence>
<evidence type="ECO:0000256" key="1">
    <source>
        <dbReference type="ARBA" id="ARBA00022679"/>
    </source>
</evidence>
<proteinExistence type="predicted"/>
<dbReference type="RefSeq" id="WP_166383640.1">
    <property type="nucleotide sequence ID" value="NZ_BAAATT010000014.1"/>
</dbReference>
<dbReference type="EMBL" id="BONJ01000007">
    <property type="protein sequence ID" value="GIG13421.1"/>
    <property type="molecule type" value="Genomic_DNA"/>
</dbReference>
<name>A0A8J3PFN6_9ACTN</name>
<dbReference type="InterPro" id="IPR016181">
    <property type="entry name" value="Acyl_CoA_acyltransferase"/>
</dbReference>
<keyword evidence="1" id="KW-0808">Transferase</keyword>
<dbReference type="PROSITE" id="PS51186">
    <property type="entry name" value="GNAT"/>
    <property type="match status" value="1"/>
</dbReference>
<sequence length="191" mass="20494">MTLTIRRGGTPEDVAAIGELHALSRRSAYRELLSPRQLAEITVADQQDQWARRYAAEAHTHRLHLAVRDTAVIGFSYLGPAGPEEQAAPGTGLLNAIHVRPDVVGSGVGLALMGTCLAEFAALGHHQALLYVVTDNIRARRFYERGGWAADGVVRDTVIGPARVPVVRYARPIAAQLPSASESAASTRTAR</sequence>
<protein>
    <submittedName>
        <fullName evidence="4">N-acetyltransferase</fullName>
    </submittedName>
</protein>
<dbReference type="AlphaFoldDB" id="A0A8J3PFN6"/>
<dbReference type="Pfam" id="PF00583">
    <property type="entry name" value="Acetyltransf_1"/>
    <property type="match status" value="1"/>
</dbReference>
<dbReference type="GO" id="GO:0016747">
    <property type="term" value="F:acyltransferase activity, transferring groups other than amino-acyl groups"/>
    <property type="evidence" value="ECO:0007669"/>
    <property type="project" value="InterPro"/>
</dbReference>
<keyword evidence="2" id="KW-0012">Acyltransferase</keyword>
<accession>A0A8J3PFN6</accession>
<dbReference type="Gene3D" id="3.40.630.30">
    <property type="match status" value="1"/>
</dbReference>
<comment type="caution">
    <text evidence="4">The sequence shown here is derived from an EMBL/GenBank/DDBJ whole genome shotgun (WGS) entry which is preliminary data.</text>
</comment>
<dbReference type="CDD" id="cd04301">
    <property type="entry name" value="NAT_SF"/>
    <property type="match status" value="1"/>
</dbReference>
<dbReference type="InterPro" id="IPR000182">
    <property type="entry name" value="GNAT_dom"/>
</dbReference>
<organism evidence="4 5">
    <name type="scientific">Catellatospora methionotrophica</name>
    <dbReference type="NCBI Taxonomy" id="121620"/>
    <lineage>
        <taxon>Bacteria</taxon>
        <taxon>Bacillati</taxon>
        <taxon>Actinomycetota</taxon>
        <taxon>Actinomycetes</taxon>
        <taxon>Micromonosporales</taxon>
        <taxon>Micromonosporaceae</taxon>
        <taxon>Catellatospora</taxon>
    </lineage>
</organism>
<evidence type="ECO:0000259" key="3">
    <source>
        <dbReference type="PROSITE" id="PS51186"/>
    </source>
</evidence>
<evidence type="ECO:0000313" key="5">
    <source>
        <dbReference type="Proteomes" id="UP000660339"/>
    </source>
</evidence>
<feature type="domain" description="N-acetyltransferase" evidence="3">
    <location>
        <begin position="3"/>
        <end position="174"/>
    </location>
</feature>
<reference evidence="4" key="1">
    <citation type="submission" date="2021-01" db="EMBL/GenBank/DDBJ databases">
        <title>Whole genome shotgun sequence of Catellatospora methionotrophica NBRC 14553.</title>
        <authorList>
            <person name="Komaki H."/>
            <person name="Tamura T."/>
        </authorList>
    </citation>
    <scope>NUCLEOTIDE SEQUENCE</scope>
    <source>
        <strain evidence="4">NBRC 14553</strain>
    </source>
</reference>